<evidence type="ECO:0000313" key="4">
    <source>
        <dbReference type="Proteomes" id="UP000236305"/>
    </source>
</evidence>
<evidence type="ECO:0000256" key="1">
    <source>
        <dbReference type="SAM" id="MobiDB-lite"/>
    </source>
</evidence>
<dbReference type="Pfam" id="PF02373">
    <property type="entry name" value="JmjC"/>
    <property type="match status" value="1"/>
</dbReference>
<comment type="caution">
    <text evidence="3">The sequence shown here is derived from an EMBL/GenBank/DDBJ whole genome shotgun (WGS) entry which is preliminary data.</text>
</comment>
<feature type="domain" description="JmjC" evidence="2">
    <location>
        <begin position="89"/>
        <end position="272"/>
    </location>
</feature>
<organism evidence="3 4">
    <name type="scientific">Verticillium dahliae</name>
    <name type="common">Verticillium wilt</name>
    <dbReference type="NCBI Taxonomy" id="27337"/>
    <lineage>
        <taxon>Eukaryota</taxon>
        <taxon>Fungi</taxon>
        <taxon>Dikarya</taxon>
        <taxon>Ascomycota</taxon>
        <taxon>Pezizomycotina</taxon>
        <taxon>Sordariomycetes</taxon>
        <taxon>Hypocreomycetidae</taxon>
        <taxon>Glomerellales</taxon>
        <taxon>Plectosphaerellaceae</taxon>
        <taxon>Verticillium</taxon>
    </lineage>
</organism>
<feature type="region of interest" description="Disordered" evidence="1">
    <location>
        <begin position="284"/>
        <end position="334"/>
    </location>
</feature>
<evidence type="ECO:0000313" key="3">
    <source>
        <dbReference type="EMBL" id="PNH26453.1"/>
    </source>
</evidence>
<accession>A0AA44W7T7</accession>
<dbReference type="Proteomes" id="UP000236305">
    <property type="component" value="Unassembled WGS sequence"/>
</dbReference>
<dbReference type="EMBL" id="MPSH01000065">
    <property type="protein sequence ID" value="PNH26453.1"/>
    <property type="molecule type" value="Genomic_DNA"/>
</dbReference>
<reference evidence="3 4" key="1">
    <citation type="submission" date="2017-12" db="EMBL/GenBank/DDBJ databases">
        <title>Comparative genomics yields insights into virulence evolution of Verticillium dahliae.</title>
        <authorList>
            <person name="Fan R."/>
            <person name="Armitage A.D."/>
            <person name="Cascant-Lopez E."/>
            <person name="Sobczyk M."/>
            <person name="Cockerton H.M."/>
            <person name="Harrison R.J."/>
        </authorList>
    </citation>
    <scope>NUCLEOTIDE SEQUENCE [LARGE SCALE GENOMIC DNA]</scope>
    <source>
        <strain evidence="3 4">12008</strain>
    </source>
</reference>
<feature type="compositionally biased region" description="Acidic residues" evidence="1">
    <location>
        <begin position="290"/>
        <end position="309"/>
    </location>
</feature>
<name>A0AA44W7T7_VERDA</name>
<proteinExistence type="predicted"/>
<dbReference type="Gene3D" id="2.60.120.650">
    <property type="entry name" value="Cupin"/>
    <property type="match status" value="1"/>
</dbReference>
<dbReference type="InterPro" id="IPR003347">
    <property type="entry name" value="JmjC_dom"/>
</dbReference>
<dbReference type="SMART" id="SM00558">
    <property type="entry name" value="JmjC"/>
    <property type="match status" value="1"/>
</dbReference>
<feature type="compositionally biased region" description="Basic residues" evidence="1">
    <location>
        <begin position="317"/>
        <end position="334"/>
    </location>
</feature>
<protein>
    <recommendedName>
        <fullName evidence="2">JmjC domain-containing protein</fullName>
    </recommendedName>
</protein>
<gene>
    <name evidence="3" type="ORF">BJF96_g10232</name>
</gene>
<dbReference type="AlphaFoldDB" id="A0AA44W7T7"/>
<evidence type="ECO:0000259" key="2">
    <source>
        <dbReference type="PROSITE" id="PS51184"/>
    </source>
</evidence>
<dbReference type="PROSITE" id="PS51184">
    <property type="entry name" value="JMJC"/>
    <property type="match status" value="1"/>
</dbReference>
<sequence length="652" mass="73773">MGDGIASRLAEFAEDPAFNGRVSMQEVYFDWDDLKARMPAPPQDHDLNFVEWESTNVAGFSRLRVSDTLLSEWELPDISHSVDKPSEADCVAFLEDMARNPAKGPMEYYVGESLLPDFDSYLHAGEQLCQLQPLKGINKPYWHLGVRGSGTALHCEDARWRSYNFVIGPGFKVWLVIHKDDNAKLEDIMRCHWKLGECSQRLRHPGLFIAPSILKENEIRFDVHCLGANEIFVTDTEQYHQVANFTPCLAVAINHLNPGEPTFPDKLKVCEKCGILPLAHESFVKVPPPPDDDLIMDDDSANSDEDADERDAGPQVGRKRRRTAKTRHTMAPKRSRIEAPTRVQDLAGRPQSRAVRELQAIGKQARSSDPLCNIPQISIKSPPSEKVFKCPVAVRSRSAVCRLANFIYAHRALHVFRPPAVASEDKDEVRRCLMGIMQVGKDVQFGELHKRLRKADLHDLIEFKGQGRSRPDSVLSRQTRQELGLSLRTYQRYKLDGKYWSAIRGRPEGPLDGLLCLIPFSQEEPLRVQAKDYIELDPKELLSLHSLLSDDYMASICVPAREFEKSLQLGSQPIEFIWESTGICLQTCDEVEMLRQLQPLPFTDTNIWDQSRFLEAAKPIAWPTDIPWPADPTMIQADKNNAITAMPTSVYA</sequence>
<dbReference type="SUPFAM" id="SSF51197">
    <property type="entry name" value="Clavaminate synthase-like"/>
    <property type="match status" value="1"/>
</dbReference>